<dbReference type="Proteomes" id="UP000319949">
    <property type="component" value="Unassembled WGS sequence"/>
</dbReference>
<accession>A0A560D662</accession>
<dbReference type="GO" id="GO:0006310">
    <property type="term" value="P:DNA recombination"/>
    <property type="evidence" value="ECO:0007669"/>
    <property type="project" value="UniProtKB-KW"/>
</dbReference>
<dbReference type="Gene3D" id="1.10.443.10">
    <property type="entry name" value="Intergrase catalytic core"/>
    <property type="match status" value="1"/>
</dbReference>
<evidence type="ECO:0000313" key="3">
    <source>
        <dbReference type="EMBL" id="TWA92573.1"/>
    </source>
</evidence>
<evidence type="ECO:0000256" key="1">
    <source>
        <dbReference type="ARBA" id="ARBA00023172"/>
    </source>
</evidence>
<keyword evidence="1" id="KW-0233">DNA recombination</keyword>
<dbReference type="InterPro" id="IPR013762">
    <property type="entry name" value="Integrase-like_cat_sf"/>
</dbReference>
<dbReference type="EMBL" id="VITK01000010">
    <property type="protein sequence ID" value="TWA92573.1"/>
    <property type="molecule type" value="Genomic_DNA"/>
</dbReference>
<dbReference type="Pfam" id="PF00589">
    <property type="entry name" value="Phage_integrase"/>
    <property type="match status" value="1"/>
</dbReference>
<sequence>MPVISVKTAFKTAVRLAGLGSGISPHTLRHTAATWLMQRGADPWQVAGYLGMSLDVLLNTYGHHHPIISQMRSTRFPNVRRSWKGARVRLSSALSLRQANE</sequence>
<reference evidence="3 4" key="1">
    <citation type="submission" date="2019-06" db="EMBL/GenBank/DDBJ databases">
        <title>Genomic Encyclopedia of Type Strains, Phase IV (KMG-V): Genome sequencing to study the core and pangenomes of soil and plant-associated prokaryotes.</title>
        <authorList>
            <person name="Whitman W."/>
        </authorList>
    </citation>
    <scope>NUCLEOTIDE SEQUENCE [LARGE SCALE GENOMIC DNA]</scope>
    <source>
        <strain evidence="3 4">BR 510</strain>
    </source>
</reference>
<dbReference type="InterPro" id="IPR011010">
    <property type="entry name" value="DNA_brk_join_enz"/>
</dbReference>
<dbReference type="AlphaFoldDB" id="A0A560D662"/>
<dbReference type="RefSeq" id="WP_347339430.1">
    <property type="nucleotide sequence ID" value="NZ_VITK01000010.1"/>
</dbReference>
<protein>
    <submittedName>
        <fullName evidence="3">Phage integrase family protein</fullName>
    </submittedName>
</protein>
<organism evidence="3 4">
    <name type="scientific">Bradyrhizobium stylosanthis</name>
    <dbReference type="NCBI Taxonomy" id="1803665"/>
    <lineage>
        <taxon>Bacteria</taxon>
        <taxon>Pseudomonadati</taxon>
        <taxon>Pseudomonadota</taxon>
        <taxon>Alphaproteobacteria</taxon>
        <taxon>Hyphomicrobiales</taxon>
        <taxon>Nitrobacteraceae</taxon>
        <taxon>Bradyrhizobium</taxon>
    </lineage>
</organism>
<dbReference type="SUPFAM" id="SSF56349">
    <property type="entry name" value="DNA breaking-rejoining enzymes"/>
    <property type="match status" value="1"/>
</dbReference>
<dbReference type="GO" id="GO:0015074">
    <property type="term" value="P:DNA integration"/>
    <property type="evidence" value="ECO:0007669"/>
    <property type="project" value="InterPro"/>
</dbReference>
<evidence type="ECO:0000259" key="2">
    <source>
        <dbReference type="PROSITE" id="PS51898"/>
    </source>
</evidence>
<gene>
    <name evidence="3" type="ORF">FBZ96_11043</name>
</gene>
<name>A0A560D662_9BRAD</name>
<dbReference type="InterPro" id="IPR002104">
    <property type="entry name" value="Integrase_catalytic"/>
</dbReference>
<dbReference type="GO" id="GO:0003677">
    <property type="term" value="F:DNA binding"/>
    <property type="evidence" value="ECO:0007669"/>
    <property type="project" value="InterPro"/>
</dbReference>
<comment type="caution">
    <text evidence="3">The sequence shown here is derived from an EMBL/GenBank/DDBJ whole genome shotgun (WGS) entry which is preliminary data.</text>
</comment>
<proteinExistence type="predicted"/>
<feature type="domain" description="Tyr recombinase" evidence="2">
    <location>
        <begin position="1"/>
        <end position="76"/>
    </location>
</feature>
<keyword evidence="4" id="KW-1185">Reference proteome</keyword>
<dbReference type="PROSITE" id="PS51898">
    <property type="entry name" value="TYR_RECOMBINASE"/>
    <property type="match status" value="1"/>
</dbReference>
<evidence type="ECO:0000313" key="4">
    <source>
        <dbReference type="Proteomes" id="UP000319949"/>
    </source>
</evidence>